<evidence type="ECO:0000256" key="2">
    <source>
        <dbReference type="SAM" id="SignalP"/>
    </source>
</evidence>
<reference evidence="3 4" key="1">
    <citation type="submission" date="2021-09" db="EMBL/GenBank/DDBJ databases">
        <title>Whole genome sequence of Nocardioides sp. GBK3QG-3.</title>
        <authorList>
            <person name="Tuo L."/>
        </authorList>
    </citation>
    <scope>NUCLEOTIDE SEQUENCE [LARGE SCALE GENOMIC DNA]</scope>
    <source>
        <strain evidence="3 4">GBK3QG-3</strain>
    </source>
</reference>
<dbReference type="Proteomes" id="UP000780875">
    <property type="component" value="Unassembled WGS sequence"/>
</dbReference>
<accession>A0ABS7UD65</accession>
<sequence>MPLSRPHRLLLLPCAAALAAALVGCSSDGSDTSSSGTPTADSTAPSATGSPVAGGKAVCSAYQEASTDLTAVKTHLKDHDLEAAHASLEDAADSMKALAQAVSDLSADLKAKLKPRSQEIADQAVALGEATHMQQFKAGLSVIELEAQQLTNDVRASITC</sequence>
<feature type="signal peptide" evidence="2">
    <location>
        <begin position="1"/>
        <end position="19"/>
    </location>
</feature>
<evidence type="ECO:0000313" key="4">
    <source>
        <dbReference type="Proteomes" id="UP000780875"/>
    </source>
</evidence>
<evidence type="ECO:0000313" key="3">
    <source>
        <dbReference type="EMBL" id="MBZ5738794.1"/>
    </source>
</evidence>
<protein>
    <recommendedName>
        <fullName evidence="5">Lipoprotein</fullName>
    </recommendedName>
</protein>
<dbReference type="RefSeq" id="WP_224123166.1">
    <property type="nucleotide sequence ID" value="NZ_JAIQZJ010000006.1"/>
</dbReference>
<feature type="region of interest" description="Disordered" evidence="1">
    <location>
        <begin position="28"/>
        <end position="52"/>
    </location>
</feature>
<feature type="compositionally biased region" description="Low complexity" evidence="1">
    <location>
        <begin position="28"/>
        <end position="51"/>
    </location>
</feature>
<feature type="chain" id="PRO_5046898847" description="Lipoprotein" evidence="2">
    <location>
        <begin position="20"/>
        <end position="160"/>
    </location>
</feature>
<evidence type="ECO:0000256" key="1">
    <source>
        <dbReference type="SAM" id="MobiDB-lite"/>
    </source>
</evidence>
<organism evidence="3 4">
    <name type="scientific">Nocardioides mangrovi</name>
    <dbReference type="NCBI Taxonomy" id="2874580"/>
    <lineage>
        <taxon>Bacteria</taxon>
        <taxon>Bacillati</taxon>
        <taxon>Actinomycetota</taxon>
        <taxon>Actinomycetes</taxon>
        <taxon>Propionibacteriales</taxon>
        <taxon>Nocardioidaceae</taxon>
        <taxon>Nocardioides</taxon>
    </lineage>
</organism>
<gene>
    <name evidence="3" type="ORF">K8U61_11525</name>
</gene>
<keyword evidence="2" id="KW-0732">Signal</keyword>
<proteinExistence type="predicted"/>
<evidence type="ECO:0008006" key="5">
    <source>
        <dbReference type="Google" id="ProtNLM"/>
    </source>
</evidence>
<keyword evidence="4" id="KW-1185">Reference proteome</keyword>
<name>A0ABS7UD65_9ACTN</name>
<dbReference type="PROSITE" id="PS51257">
    <property type="entry name" value="PROKAR_LIPOPROTEIN"/>
    <property type="match status" value="1"/>
</dbReference>
<comment type="caution">
    <text evidence="3">The sequence shown here is derived from an EMBL/GenBank/DDBJ whole genome shotgun (WGS) entry which is preliminary data.</text>
</comment>
<dbReference type="EMBL" id="JAIQZJ010000006">
    <property type="protein sequence ID" value="MBZ5738794.1"/>
    <property type="molecule type" value="Genomic_DNA"/>
</dbReference>